<proteinExistence type="predicted"/>
<evidence type="ECO:0000313" key="2">
    <source>
        <dbReference type="EMBL" id="RAL04816.1"/>
    </source>
</evidence>
<organism evidence="2 3">
    <name type="scientific">Aspergillus ibericus CBS 121593</name>
    <dbReference type="NCBI Taxonomy" id="1448316"/>
    <lineage>
        <taxon>Eukaryota</taxon>
        <taxon>Fungi</taxon>
        <taxon>Dikarya</taxon>
        <taxon>Ascomycota</taxon>
        <taxon>Pezizomycotina</taxon>
        <taxon>Eurotiomycetes</taxon>
        <taxon>Eurotiomycetidae</taxon>
        <taxon>Eurotiales</taxon>
        <taxon>Aspergillaceae</taxon>
        <taxon>Aspergillus</taxon>
        <taxon>Aspergillus subgen. Circumdati</taxon>
    </lineage>
</organism>
<name>A0A395HAY9_9EURO</name>
<keyword evidence="1" id="KW-1133">Transmembrane helix</keyword>
<dbReference type="VEuPathDB" id="FungiDB:BO80DRAFT_209476"/>
<keyword evidence="1" id="KW-0812">Transmembrane</keyword>
<dbReference type="GeneID" id="37219159"/>
<dbReference type="EMBL" id="KZ824423">
    <property type="protein sequence ID" value="RAL04816.1"/>
    <property type="molecule type" value="Genomic_DNA"/>
</dbReference>
<feature type="transmembrane region" description="Helical" evidence="1">
    <location>
        <begin position="28"/>
        <end position="49"/>
    </location>
</feature>
<dbReference type="RefSeq" id="XP_025579143.1">
    <property type="nucleotide sequence ID" value="XM_025714294.1"/>
</dbReference>
<protein>
    <submittedName>
        <fullName evidence="2">Uncharacterized protein</fullName>
    </submittedName>
</protein>
<keyword evidence="1" id="KW-0472">Membrane</keyword>
<keyword evidence="3" id="KW-1185">Reference proteome</keyword>
<reference evidence="2 3" key="1">
    <citation type="submission" date="2018-02" db="EMBL/GenBank/DDBJ databases">
        <title>The genomes of Aspergillus section Nigri reveals drivers in fungal speciation.</title>
        <authorList>
            <consortium name="DOE Joint Genome Institute"/>
            <person name="Vesth T.C."/>
            <person name="Nybo J."/>
            <person name="Theobald S."/>
            <person name="Brandl J."/>
            <person name="Frisvad J.C."/>
            <person name="Nielsen K.F."/>
            <person name="Lyhne E.K."/>
            <person name="Kogle M.E."/>
            <person name="Kuo A."/>
            <person name="Riley R."/>
            <person name="Clum A."/>
            <person name="Nolan M."/>
            <person name="Lipzen A."/>
            <person name="Salamov A."/>
            <person name="Henrissat B."/>
            <person name="Wiebenga A."/>
            <person name="De vries R.P."/>
            <person name="Grigoriev I.V."/>
            <person name="Mortensen U.H."/>
            <person name="Andersen M.R."/>
            <person name="Baker S.E."/>
        </authorList>
    </citation>
    <scope>NUCLEOTIDE SEQUENCE [LARGE SCALE GENOMIC DNA]</scope>
    <source>
        <strain evidence="2 3">CBS 121593</strain>
    </source>
</reference>
<accession>A0A395HAY9</accession>
<dbReference type="Proteomes" id="UP000249402">
    <property type="component" value="Unassembled WGS sequence"/>
</dbReference>
<evidence type="ECO:0000256" key="1">
    <source>
        <dbReference type="SAM" id="Phobius"/>
    </source>
</evidence>
<dbReference type="AlphaFoldDB" id="A0A395HAY9"/>
<evidence type="ECO:0000313" key="3">
    <source>
        <dbReference type="Proteomes" id="UP000249402"/>
    </source>
</evidence>
<gene>
    <name evidence="2" type="ORF">BO80DRAFT_209476</name>
</gene>
<sequence>MRLCATCWLGGVPFRFLSVQGRIASCYVVLSAAVVGSLFAELGTCVVILGDHFSRSSELVCWIDIHDVACYTRLKRGTLVKK</sequence>